<name>A0A3B4GZR3_9CICH</name>
<dbReference type="Ensembl" id="ENSPNYT00000027543.1">
    <property type="protein sequence ID" value="ENSPNYP00000026883.1"/>
    <property type="gene ID" value="ENSPNYG00000020269.1"/>
</dbReference>
<dbReference type="AlphaFoldDB" id="A0A3B4GZR3"/>
<protein>
    <recommendedName>
        <fullName evidence="2">DUF4371 domain-containing protein</fullName>
    </recommendedName>
</protein>
<sequence>YMFTDIAGKPVCLISGANVAVIKEFNLGRHYQTKRQDKLKNLNAEQKLQKVEQKSQSEAVVKARFIVAEETAKSARHSEELHDEGILANVSLRRNTIADRVCEMATDLRTQLCERSKNFIAYSLAVDESIDMMDIAQLAIFIRVEEILNIKSIVTDMKLPWDKLVGLTTDEAPVLYGEKSGLVSRMRVKMQEENCTGELTAYHCIIHQETLCGKVLKMEHVMITVTLNHRQFQSFMREIDSEFADIPYHTEVRWLIHGHGMYDAVMVFQVKLSQMHQCNLSHFLCCQVMLDQIQMELRCNDTLKGKYDTEWPAQFISSIPEAMPSSVYMWLEPCVCFHLFFLGFLAASVFPFQQTQSLTIARLAWVPRVSSGQI</sequence>
<proteinExistence type="predicted"/>
<accession>A0A3B4GZR3</accession>
<evidence type="ECO:0000313" key="1">
    <source>
        <dbReference type="Ensembl" id="ENSPNYP00000026883.1"/>
    </source>
</evidence>
<dbReference type="GeneTree" id="ENSGT00950000182812"/>
<dbReference type="PANTHER" id="PTHR45913:SF11">
    <property type="entry name" value="EPM2A-INTERACTING PROTEIN 1"/>
    <property type="match status" value="1"/>
</dbReference>
<organism evidence="1">
    <name type="scientific">Pundamilia nyererei</name>
    <dbReference type="NCBI Taxonomy" id="303518"/>
    <lineage>
        <taxon>Eukaryota</taxon>
        <taxon>Metazoa</taxon>
        <taxon>Chordata</taxon>
        <taxon>Craniata</taxon>
        <taxon>Vertebrata</taxon>
        <taxon>Euteleostomi</taxon>
        <taxon>Actinopterygii</taxon>
        <taxon>Neopterygii</taxon>
        <taxon>Teleostei</taxon>
        <taxon>Neoteleostei</taxon>
        <taxon>Acanthomorphata</taxon>
        <taxon>Ovalentaria</taxon>
        <taxon>Cichlomorphae</taxon>
        <taxon>Cichliformes</taxon>
        <taxon>Cichlidae</taxon>
        <taxon>African cichlids</taxon>
        <taxon>Pseudocrenilabrinae</taxon>
        <taxon>Haplochromini</taxon>
        <taxon>Pundamilia</taxon>
    </lineage>
</organism>
<dbReference type="STRING" id="303518.ENSPNYP00000026883"/>
<reference evidence="1" key="1">
    <citation type="submission" date="2023-09" db="UniProtKB">
        <authorList>
            <consortium name="Ensembl"/>
        </authorList>
    </citation>
    <scope>IDENTIFICATION</scope>
</reference>
<dbReference type="PANTHER" id="PTHR45913">
    <property type="entry name" value="EPM2A-INTERACTING PROTEIN 1"/>
    <property type="match status" value="1"/>
</dbReference>
<evidence type="ECO:0008006" key="2">
    <source>
        <dbReference type="Google" id="ProtNLM"/>
    </source>
</evidence>